<dbReference type="GO" id="GO:0005829">
    <property type="term" value="C:cytosol"/>
    <property type="evidence" value="ECO:0007669"/>
    <property type="project" value="TreeGrafter"/>
</dbReference>
<sequence>MSKDLTDLQLLTELEPVVAENINRHMKMTKEWNPHDYIPWSDGKNYYALGGQDWDPEQSKLSEVAQTAMVQNLLTEDNLPSYHREIAMNFTMDGPWGWWVNRWTAEENRHGIALRDYLVVTRAIDPVELEVTRMEQVTRGFSPGQNHQGDLFAESLFDAVMYVSFQELATRVSHRNTGKACNDPVADALLGKISNDENLHMIFYRDTSAAGLDICPNQAMKSLHRVLRNFRMPGFTVPEFRRKAVIIAVGGVYDPRIHLDDVVMPVLKKWRIFEREDFTGEAAAMRDDLGLLIEELEETCEKFEVAKERRLERERKVAEKKAMKNLLVSSSS</sequence>
<dbReference type="OrthoDB" id="9772881at2"/>
<comment type="cofactor">
    <cofactor evidence="11">
        <name>Fe cation</name>
        <dbReference type="ChEBI" id="CHEBI:24875"/>
    </cofactor>
    <text evidence="11">Binds 2 iron ions per subunit.</text>
</comment>
<feature type="binding site" evidence="11">
    <location>
        <position position="110"/>
    </location>
    <ligand>
        <name>Fe cation</name>
        <dbReference type="ChEBI" id="CHEBI:24875"/>
        <label>1</label>
    </ligand>
</feature>
<dbReference type="PIRSF" id="PIRSF000346">
    <property type="entry name" value="Dlt9_acylACP_des"/>
    <property type="match status" value="1"/>
</dbReference>
<dbReference type="EMBL" id="LQOJ01000054">
    <property type="protein sequence ID" value="ORU98978.1"/>
    <property type="molecule type" value="Genomic_DNA"/>
</dbReference>
<dbReference type="GO" id="GO:0046872">
    <property type="term" value="F:metal ion binding"/>
    <property type="evidence" value="ECO:0007669"/>
    <property type="project" value="UniProtKB-KW"/>
</dbReference>
<dbReference type="InterPro" id="IPR005067">
    <property type="entry name" value="Fatty_acid_desaturase-2"/>
</dbReference>
<comment type="caution">
    <text evidence="12">The sequence shown here is derived from an EMBL/GenBank/DDBJ whole genome shotgun (WGS) entry which is preliminary data.</text>
</comment>
<dbReference type="RefSeq" id="WP_085099763.1">
    <property type="nucleotide sequence ID" value="NZ_AP022603.1"/>
</dbReference>
<evidence type="ECO:0000256" key="7">
    <source>
        <dbReference type="ARBA" id="ARBA00023002"/>
    </source>
</evidence>
<dbReference type="Proteomes" id="UP000193484">
    <property type="component" value="Unassembled WGS sequence"/>
</dbReference>
<evidence type="ECO:0000256" key="8">
    <source>
        <dbReference type="ARBA" id="ARBA00023004"/>
    </source>
</evidence>
<keyword evidence="6" id="KW-0276">Fatty acid metabolism</keyword>
<evidence type="ECO:0000256" key="1">
    <source>
        <dbReference type="ARBA" id="ARBA00001954"/>
    </source>
</evidence>
<proteinExistence type="inferred from homology"/>
<dbReference type="CDD" id="cd01050">
    <property type="entry name" value="Acyl_ACP_Desat"/>
    <property type="match status" value="1"/>
</dbReference>
<evidence type="ECO:0000256" key="5">
    <source>
        <dbReference type="ARBA" id="ARBA00022723"/>
    </source>
</evidence>
<feature type="binding site" evidence="11">
    <location>
        <position position="197"/>
    </location>
    <ligand>
        <name>Fe cation</name>
        <dbReference type="ChEBI" id="CHEBI:24875"/>
        <label>2</label>
    </ligand>
</feature>
<dbReference type="InterPro" id="IPR009078">
    <property type="entry name" value="Ferritin-like_SF"/>
</dbReference>
<dbReference type="STRING" id="1793.AWC04_17775"/>
<keyword evidence="4" id="KW-0444">Lipid biosynthesis</keyword>
<feature type="binding site" evidence="11">
    <location>
        <position position="197"/>
    </location>
    <ligand>
        <name>Fe cation</name>
        <dbReference type="ChEBI" id="CHEBI:24875"/>
        <label>1</label>
    </ligand>
</feature>
<keyword evidence="10" id="KW-0275">Fatty acid biosynthesis</keyword>
<reference evidence="12 13" key="1">
    <citation type="submission" date="2016-01" db="EMBL/GenBank/DDBJ databases">
        <title>The new phylogeny of the genus Mycobacterium.</title>
        <authorList>
            <person name="Tarcisio F."/>
            <person name="Conor M."/>
            <person name="Antonella G."/>
            <person name="Elisabetta G."/>
            <person name="Giulia F.S."/>
            <person name="Sara T."/>
            <person name="Anna F."/>
            <person name="Clotilde B."/>
            <person name="Roberto B."/>
            <person name="Veronica D.S."/>
            <person name="Fabio R."/>
            <person name="Monica P."/>
            <person name="Olivier J."/>
            <person name="Enrico T."/>
            <person name="Nicola S."/>
        </authorList>
    </citation>
    <scope>NUCLEOTIDE SEQUENCE [LARGE SCALE GENOMIC DNA]</scope>
    <source>
        <strain evidence="12 13">DSM 44179</strain>
    </source>
</reference>
<feature type="binding site" evidence="11">
    <location>
        <position position="107"/>
    </location>
    <ligand>
        <name>Fe cation</name>
        <dbReference type="ChEBI" id="CHEBI:24875"/>
        <label>1</label>
    </ligand>
</feature>
<dbReference type="PANTHER" id="PTHR31155">
    <property type="entry name" value="ACYL- ACYL-CARRIER-PROTEIN DESATURASE-RELATED"/>
    <property type="match status" value="1"/>
</dbReference>
<evidence type="ECO:0000313" key="13">
    <source>
        <dbReference type="Proteomes" id="UP000193484"/>
    </source>
</evidence>
<keyword evidence="5 11" id="KW-0479">Metal-binding</keyword>
<dbReference type="InterPro" id="IPR012348">
    <property type="entry name" value="RNR-like"/>
</dbReference>
<dbReference type="PANTHER" id="PTHR31155:SF9">
    <property type="entry name" value="STEAROYL-[ACYL-CARRIER-PROTEIN] 9-DESATURASE 7, CHLOROPLASTIC"/>
    <property type="match status" value="1"/>
</dbReference>
<organism evidence="12 13">
    <name type="scientific">Mycolicibacterium fallax</name>
    <name type="common">Mycobacterium fallax</name>
    <dbReference type="NCBI Taxonomy" id="1793"/>
    <lineage>
        <taxon>Bacteria</taxon>
        <taxon>Bacillati</taxon>
        <taxon>Actinomycetota</taxon>
        <taxon>Actinomycetes</taxon>
        <taxon>Mycobacteriales</taxon>
        <taxon>Mycobacteriaceae</taxon>
        <taxon>Mycolicibacterium</taxon>
    </lineage>
</organism>
<keyword evidence="8 11" id="KW-0408">Iron</keyword>
<evidence type="ECO:0000256" key="4">
    <source>
        <dbReference type="ARBA" id="ARBA00022516"/>
    </source>
</evidence>
<dbReference type="Pfam" id="PF03405">
    <property type="entry name" value="FA_desaturase_2"/>
    <property type="match status" value="1"/>
</dbReference>
<feature type="binding site" evidence="11">
    <location>
        <position position="76"/>
    </location>
    <ligand>
        <name>Fe cation</name>
        <dbReference type="ChEBI" id="CHEBI:24875"/>
        <label>1</label>
    </ligand>
</feature>
<feature type="binding site" evidence="11">
    <location>
        <position position="167"/>
    </location>
    <ligand>
        <name>Fe cation</name>
        <dbReference type="ChEBI" id="CHEBI:24875"/>
        <label>2</label>
    </ligand>
</feature>
<evidence type="ECO:0000256" key="11">
    <source>
        <dbReference type="PIRSR" id="PIRSR000346-1"/>
    </source>
</evidence>
<evidence type="ECO:0000313" key="12">
    <source>
        <dbReference type="EMBL" id="ORU98978.1"/>
    </source>
</evidence>
<keyword evidence="13" id="KW-1185">Reference proteome</keyword>
<dbReference type="SUPFAM" id="SSF47240">
    <property type="entry name" value="Ferritin-like"/>
    <property type="match status" value="1"/>
</dbReference>
<evidence type="ECO:0000256" key="6">
    <source>
        <dbReference type="ARBA" id="ARBA00022832"/>
    </source>
</evidence>
<dbReference type="AlphaFoldDB" id="A0A1X1R4A1"/>
<keyword evidence="7" id="KW-0560">Oxidoreductase</keyword>
<name>A0A1X1R4A1_MYCFA</name>
<dbReference type="GO" id="GO:0045300">
    <property type="term" value="F:stearoyl-[ACP] desaturase activity"/>
    <property type="evidence" value="ECO:0007669"/>
    <property type="project" value="InterPro"/>
</dbReference>
<evidence type="ECO:0000256" key="2">
    <source>
        <dbReference type="ARBA" id="ARBA00008749"/>
    </source>
</evidence>
<comment type="cofactor">
    <cofactor evidence="1">
        <name>Fe(2+)</name>
        <dbReference type="ChEBI" id="CHEBI:29033"/>
    </cofactor>
</comment>
<comment type="subunit">
    <text evidence="3">Homodimer.</text>
</comment>
<evidence type="ECO:0000256" key="10">
    <source>
        <dbReference type="ARBA" id="ARBA00023160"/>
    </source>
</evidence>
<dbReference type="Gene3D" id="1.10.620.20">
    <property type="entry name" value="Ribonucleotide Reductase, subunit A"/>
    <property type="match status" value="1"/>
</dbReference>
<dbReference type="GO" id="GO:0006633">
    <property type="term" value="P:fatty acid biosynthetic process"/>
    <property type="evidence" value="ECO:0007669"/>
    <property type="project" value="UniProtKB-KW"/>
</dbReference>
<comment type="similarity">
    <text evidence="2">Belongs to the fatty acid desaturase type 2 family.</text>
</comment>
<feature type="binding site" evidence="11">
    <location>
        <position position="200"/>
    </location>
    <ligand>
        <name>Fe cation</name>
        <dbReference type="ChEBI" id="CHEBI:24875"/>
        <label>2</label>
    </ligand>
</feature>
<gene>
    <name evidence="12" type="ORF">AWC04_17775</name>
</gene>
<accession>A0A1X1R4A1</accession>
<protein>
    <submittedName>
        <fullName evidence="12">Acyl-ACP desaturase</fullName>
    </submittedName>
</protein>
<evidence type="ECO:0000256" key="9">
    <source>
        <dbReference type="ARBA" id="ARBA00023098"/>
    </source>
</evidence>
<keyword evidence="9" id="KW-0443">Lipid metabolism</keyword>
<feature type="binding site" evidence="11">
    <location>
        <position position="107"/>
    </location>
    <ligand>
        <name>Fe cation</name>
        <dbReference type="ChEBI" id="CHEBI:24875"/>
        <label>2</label>
    </ligand>
</feature>
<evidence type="ECO:0000256" key="3">
    <source>
        <dbReference type="ARBA" id="ARBA00011738"/>
    </source>
</evidence>